<dbReference type="OrthoDB" id="5561659at2759"/>
<dbReference type="InterPro" id="IPR036866">
    <property type="entry name" value="RibonucZ/Hydroxyglut_hydro"/>
</dbReference>
<keyword evidence="5" id="KW-1185">Reference proteome</keyword>
<dbReference type="GO" id="GO:0036297">
    <property type="term" value="P:interstrand cross-link repair"/>
    <property type="evidence" value="ECO:0007669"/>
    <property type="project" value="TreeGrafter"/>
</dbReference>
<dbReference type="SUPFAM" id="SSF56281">
    <property type="entry name" value="Metallo-hydrolase/oxidoreductase"/>
    <property type="match status" value="1"/>
</dbReference>
<gene>
    <name evidence="4" type="ORF">CANTADRAFT_30341</name>
</gene>
<dbReference type="EMBL" id="KV453909">
    <property type="protein sequence ID" value="ODV82462.1"/>
    <property type="molecule type" value="Genomic_DNA"/>
</dbReference>
<evidence type="ECO:0000256" key="1">
    <source>
        <dbReference type="ARBA" id="ARBA00022722"/>
    </source>
</evidence>
<evidence type="ECO:0000256" key="2">
    <source>
        <dbReference type="ARBA" id="ARBA00022801"/>
    </source>
</evidence>
<evidence type="ECO:0000313" key="5">
    <source>
        <dbReference type="Proteomes" id="UP000094285"/>
    </source>
</evidence>
<protein>
    <recommendedName>
        <fullName evidence="6">Metallo-beta-lactamase domain-containing protein</fullName>
    </recommendedName>
</protein>
<accession>A0A1E4SSU1</accession>
<dbReference type="Proteomes" id="UP000094285">
    <property type="component" value="Unassembled WGS sequence"/>
</dbReference>
<dbReference type="STRING" id="984487.A0A1E4SSU1"/>
<keyword evidence="1" id="KW-0540">Nuclease</keyword>
<keyword evidence="3" id="KW-0269">Exonuclease</keyword>
<keyword evidence="2" id="KW-0378">Hydrolase</keyword>
<feature type="non-terminal residue" evidence="4">
    <location>
        <position position="421"/>
    </location>
</feature>
<dbReference type="GO" id="GO:0000723">
    <property type="term" value="P:telomere maintenance"/>
    <property type="evidence" value="ECO:0007669"/>
    <property type="project" value="TreeGrafter"/>
</dbReference>
<dbReference type="GO" id="GO:0003684">
    <property type="term" value="F:damaged DNA binding"/>
    <property type="evidence" value="ECO:0007669"/>
    <property type="project" value="TreeGrafter"/>
</dbReference>
<evidence type="ECO:0008006" key="6">
    <source>
        <dbReference type="Google" id="ProtNLM"/>
    </source>
</evidence>
<dbReference type="Gene3D" id="3.40.50.12650">
    <property type="match status" value="1"/>
</dbReference>
<dbReference type="GO" id="GO:0035312">
    <property type="term" value="F:5'-3' DNA exonuclease activity"/>
    <property type="evidence" value="ECO:0007669"/>
    <property type="project" value="TreeGrafter"/>
</dbReference>
<name>A0A1E4SSU1_9ASCO</name>
<dbReference type="GO" id="GO:0006303">
    <property type="term" value="P:double-strand break repair via nonhomologous end joining"/>
    <property type="evidence" value="ECO:0007669"/>
    <property type="project" value="TreeGrafter"/>
</dbReference>
<dbReference type="PANTHER" id="PTHR23240">
    <property type="entry name" value="DNA CROSS-LINK REPAIR PROTEIN PSO2/SNM1-RELATED"/>
    <property type="match status" value="1"/>
</dbReference>
<organism evidence="4 5">
    <name type="scientific">Suhomyces tanzawaensis NRRL Y-17324</name>
    <dbReference type="NCBI Taxonomy" id="984487"/>
    <lineage>
        <taxon>Eukaryota</taxon>
        <taxon>Fungi</taxon>
        <taxon>Dikarya</taxon>
        <taxon>Ascomycota</taxon>
        <taxon>Saccharomycotina</taxon>
        <taxon>Pichiomycetes</taxon>
        <taxon>Debaryomycetaceae</taxon>
        <taxon>Suhomyces</taxon>
    </lineage>
</organism>
<evidence type="ECO:0000256" key="3">
    <source>
        <dbReference type="ARBA" id="ARBA00022839"/>
    </source>
</evidence>
<sequence>MQRGNSFQGVLAEFNSISVDKFNTGASTFLLTHFHADHLAGLDAKSFCKKVYCTPTTRALLALNPAYHHILLYVIPLDYGKHSISVNGLPIELTLIQSYHCPGSTMFLVEDKVKAVLITGDIRAESWWVQGLAKNPYLFQYTTGLKVLANIYLDTTFSYRGEPYIEMSDNNDGINGVIQMLRSYPQDDEEIQFFFMDTTSGFEEAWAKIVPLFLGSLTLGADLRARISALCQQNDSSAQILSQSIGKTHYPRFHVIAKAGNHKPNFAVTIKQCIDFNISDMAGILFPIPVNSLTETERATLRLVHSTAKGNEIYRFKNRLWILPKGGSEYLPKEIKLVFSRHLSFSESRKLVSLFRPKEVYPCCESKTTWLSGFSVERIFGDLCISREFKYDLMMFNKFGRPSLQIQERPVMTINRWSFEE</sequence>
<dbReference type="GeneID" id="30982484"/>
<dbReference type="PANTHER" id="PTHR23240:SF8">
    <property type="entry name" value="PROTEIN ARTEMIS"/>
    <property type="match status" value="1"/>
</dbReference>
<dbReference type="AlphaFoldDB" id="A0A1E4SSU1"/>
<evidence type="ECO:0000313" key="4">
    <source>
        <dbReference type="EMBL" id="ODV82462.1"/>
    </source>
</evidence>
<reference evidence="5" key="1">
    <citation type="submission" date="2016-05" db="EMBL/GenBank/DDBJ databases">
        <title>Comparative genomics of biotechnologically important yeasts.</title>
        <authorList>
            <consortium name="DOE Joint Genome Institute"/>
            <person name="Riley R."/>
            <person name="Haridas S."/>
            <person name="Wolfe K.H."/>
            <person name="Lopes M.R."/>
            <person name="Hittinger C.T."/>
            <person name="Goker M."/>
            <person name="Salamov A."/>
            <person name="Wisecaver J."/>
            <person name="Long T.M."/>
            <person name="Aerts A.L."/>
            <person name="Barry K."/>
            <person name="Choi C."/>
            <person name="Clum A."/>
            <person name="Coughlan A.Y."/>
            <person name="Deshpande S."/>
            <person name="Douglass A.P."/>
            <person name="Hanson S.J."/>
            <person name="Klenk H.-P."/>
            <person name="Labutti K."/>
            <person name="Lapidus A."/>
            <person name="Lindquist E."/>
            <person name="Lipzen A."/>
            <person name="Meier-Kolthoff J.P."/>
            <person name="Ohm R.A."/>
            <person name="Otillar R.P."/>
            <person name="Pangilinan J."/>
            <person name="Peng Y."/>
            <person name="Rokas A."/>
            <person name="Rosa C.A."/>
            <person name="Scheuner C."/>
            <person name="Sibirny A.A."/>
            <person name="Slot J.C."/>
            <person name="Stielow J.B."/>
            <person name="Sun H."/>
            <person name="Kurtzman C.P."/>
            <person name="Blackwell M."/>
            <person name="Grigoriev I.V."/>
            <person name="Jeffries T.W."/>
        </authorList>
    </citation>
    <scope>NUCLEOTIDE SEQUENCE [LARGE SCALE GENOMIC DNA]</scope>
    <source>
        <strain evidence="5">NRRL Y-17324</strain>
    </source>
</reference>
<dbReference type="RefSeq" id="XP_020067584.1">
    <property type="nucleotide sequence ID" value="XM_020208347.1"/>
</dbReference>
<proteinExistence type="predicted"/>
<dbReference type="Gene3D" id="3.60.15.10">
    <property type="entry name" value="Ribonuclease Z/Hydroxyacylglutathione hydrolase-like"/>
    <property type="match status" value="1"/>
</dbReference>